<reference evidence="2 3" key="1">
    <citation type="submission" date="2018-01" db="EMBL/GenBank/DDBJ databases">
        <title>Cryobacterium sp. nov., from glaciers in China.</title>
        <authorList>
            <person name="Liu Q."/>
            <person name="Xin Y.-H."/>
        </authorList>
    </citation>
    <scope>NUCLEOTIDE SEQUENCE [LARGE SCALE GENOMIC DNA]</scope>
    <source>
        <strain evidence="2 3">TMN-42</strain>
    </source>
</reference>
<keyword evidence="1" id="KW-0812">Transmembrane</keyword>
<evidence type="ECO:0000313" key="3">
    <source>
        <dbReference type="Proteomes" id="UP000237340"/>
    </source>
</evidence>
<dbReference type="AlphaFoldDB" id="A0A2S3ZBI6"/>
<dbReference type="Proteomes" id="UP000237340">
    <property type="component" value="Unassembled WGS sequence"/>
</dbReference>
<name>A0A2S3ZBI6_9MICO</name>
<keyword evidence="3" id="KW-1185">Reference proteome</keyword>
<protein>
    <submittedName>
        <fullName evidence="2">Uncharacterized protein</fullName>
    </submittedName>
</protein>
<accession>A0A2S3ZBI6</accession>
<feature type="transmembrane region" description="Helical" evidence="1">
    <location>
        <begin position="41"/>
        <end position="66"/>
    </location>
</feature>
<proteinExistence type="predicted"/>
<evidence type="ECO:0000313" key="2">
    <source>
        <dbReference type="EMBL" id="POH62987.1"/>
    </source>
</evidence>
<keyword evidence="1" id="KW-0472">Membrane</keyword>
<gene>
    <name evidence="2" type="ORF">C3B61_15020</name>
</gene>
<sequence length="73" mass="7893">MSPWGEFFYRVASFMRVGALSGVVVIGGLVVAYLLRNGWAAFLLPACIEMGGLLAVGFLLHLVVVARNRSVRP</sequence>
<organism evidence="2 3">
    <name type="scientific">Cryobacterium zongtaii</name>
    <dbReference type="NCBI Taxonomy" id="1259217"/>
    <lineage>
        <taxon>Bacteria</taxon>
        <taxon>Bacillati</taxon>
        <taxon>Actinomycetota</taxon>
        <taxon>Actinomycetes</taxon>
        <taxon>Micrococcales</taxon>
        <taxon>Microbacteriaceae</taxon>
        <taxon>Cryobacterium</taxon>
    </lineage>
</organism>
<comment type="caution">
    <text evidence="2">The sequence shown here is derived from an EMBL/GenBank/DDBJ whole genome shotgun (WGS) entry which is preliminary data.</text>
</comment>
<feature type="transmembrane region" description="Helical" evidence="1">
    <location>
        <begin position="7"/>
        <end position="35"/>
    </location>
</feature>
<keyword evidence="1" id="KW-1133">Transmembrane helix</keyword>
<evidence type="ECO:0000256" key="1">
    <source>
        <dbReference type="SAM" id="Phobius"/>
    </source>
</evidence>
<dbReference type="RefSeq" id="WP_103461405.1">
    <property type="nucleotide sequence ID" value="NZ_PPXD01000024.1"/>
</dbReference>
<dbReference type="EMBL" id="PPXD01000024">
    <property type="protein sequence ID" value="POH62987.1"/>
    <property type="molecule type" value="Genomic_DNA"/>
</dbReference>